<evidence type="ECO:0000256" key="4">
    <source>
        <dbReference type="ARBA" id="ARBA00008519"/>
    </source>
</evidence>
<organism evidence="11 12">
    <name type="scientific">Micromonospora orduensis</name>
    <dbReference type="NCBI Taxonomy" id="1420891"/>
    <lineage>
        <taxon>Bacteria</taxon>
        <taxon>Bacillati</taxon>
        <taxon>Actinomycetota</taxon>
        <taxon>Actinomycetes</taxon>
        <taxon>Micromonosporales</taxon>
        <taxon>Micromonosporaceae</taxon>
        <taxon>Micromonospora</taxon>
    </lineage>
</organism>
<evidence type="ECO:0000259" key="10">
    <source>
        <dbReference type="Pfam" id="PF00291"/>
    </source>
</evidence>
<dbReference type="InterPro" id="IPR023927">
    <property type="entry name" value="SbnA"/>
</dbReference>
<dbReference type="Proteomes" id="UP000306145">
    <property type="component" value="Unassembled WGS sequence"/>
</dbReference>
<sequence length="311" mass="33253">MIHDSILDCIGRTPVVRLSRLFPTGDVEVLAKLEFLNPGGSIKDRPAKHIIEQGLRSGVITSRTKLVESTSGNFGIALAMVSRIYNINFTAVIDPNISPANLAILRNLGAGIDMVTTQDSAGGYLNSRISRVAEIVAGDPDAFWINQYANELNQAAHYLQTAEEIIDDLEGAPDVLVVAVSTGGTIVGTARRMRREYPDLIVVGVDSVGSVIFGGPPGPRRLPGIGASRRPELIDMGLIDRVVHVTEPDCIAACHDLLTREGILAGASSGAVIAATYRLLPLLPARARVVTLLPDRGERYLDLVFPAIGYS</sequence>
<dbReference type="SUPFAM" id="SSF53686">
    <property type="entry name" value="Tryptophan synthase beta subunit-like PLP-dependent enzymes"/>
    <property type="match status" value="1"/>
</dbReference>
<dbReference type="Pfam" id="PF00291">
    <property type="entry name" value="PALP"/>
    <property type="match status" value="1"/>
</dbReference>
<dbReference type="EMBL" id="VDFY01000230">
    <property type="protein sequence ID" value="TNH23982.1"/>
    <property type="molecule type" value="Genomic_DNA"/>
</dbReference>
<dbReference type="InterPro" id="IPR001216">
    <property type="entry name" value="P-phosphate_BS"/>
</dbReference>
<evidence type="ECO:0000313" key="11">
    <source>
        <dbReference type="EMBL" id="TNH23982.1"/>
    </source>
</evidence>
<evidence type="ECO:0000256" key="7">
    <source>
        <dbReference type="ARBA" id="ARBA00016985"/>
    </source>
</evidence>
<dbReference type="AlphaFoldDB" id="A0A5C4QH84"/>
<dbReference type="NCBIfam" id="TIGR03945">
    <property type="entry name" value="PLP_SbnA_fam"/>
    <property type="match status" value="1"/>
</dbReference>
<keyword evidence="12" id="KW-1185">Reference proteome</keyword>
<dbReference type="InterPro" id="IPR001926">
    <property type="entry name" value="TrpB-like_PALP"/>
</dbReference>
<comment type="subunit">
    <text evidence="5">Homodimer.</text>
</comment>
<dbReference type="CDD" id="cd01561">
    <property type="entry name" value="CBS_like"/>
    <property type="match status" value="1"/>
</dbReference>
<comment type="cofactor">
    <cofactor evidence="1">
        <name>pyridoxal 5'-phosphate</name>
        <dbReference type="ChEBI" id="CHEBI:597326"/>
    </cofactor>
</comment>
<reference evidence="11 12" key="1">
    <citation type="submission" date="2019-06" db="EMBL/GenBank/DDBJ databases">
        <title>Micromonospora ordensis sp. nov., isolated from deep marine sediment.</title>
        <authorList>
            <person name="Veyisoglu A."/>
            <person name="Carro L."/>
            <person name="Klenk H.-P."/>
            <person name="Sahin N."/>
        </authorList>
    </citation>
    <scope>NUCLEOTIDE SEQUENCE [LARGE SCALE GENOMIC DNA]</scope>
    <source>
        <strain evidence="11 12">S2509</strain>
    </source>
</reference>
<dbReference type="PROSITE" id="PS00901">
    <property type="entry name" value="CYS_SYNTHASE"/>
    <property type="match status" value="1"/>
</dbReference>
<evidence type="ECO:0000256" key="3">
    <source>
        <dbReference type="ARBA" id="ARBA00004924"/>
    </source>
</evidence>
<dbReference type="Gene3D" id="3.40.50.1100">
    <property type="match status" value="2"/>
</dbReference>
<dbReference type="GO" id="GO:0016765">
    <property type="term" value="F:transferase activity, transferring alkyl or aryl (other than methyl) groups"/>
    <property type="evidence" value="ECO:0007669"/>
    <property type="project" value="UniProtKB-ARBA"/>
</dbReference>
<evidence type="ECO:0000256" key="8">
    <source>
        <dbReference type="ARBA" id="ARBA00022679"/>
    </source>
</evidence>
<comment type="pathway">
    <text evidence="3">Siderophore biosynthesis.</text>
</comment>
<evidence type="ECO:0000256" key="6">
    <source>
        <dbReference type="ARBA" id="ARBA00012331"/>
    </source>
</evidence>
<evidence type="ECO:0000256" key="9">
    <source>
        <dbReference type="ARBA" id="ARBA00022898"/>
    </source>
</evidence>
<comment type="similarity">
    <text evidence="4">Belongs to the cysteine synthase/cystathionine beta-synthase family. SbnA subfamily.</text>
</comment>
<comment type="function">
    <text evidence="2">Catalyzes the synthesis of N-((2S)-2-amino-2-carboxyethyl)-L-glutamate (ACEGA) from O-phospho-L-serine and L-glutamate. Involved in the biosynthesis of L-2,3-diaminopropionic acid (L-Dap), a precursor of staphyloferrin B and antibiotics.</text>
</comment>
<evidence type="ECO:0000256" key="1">
    <source>
        <dbReference type="ARBA" id="ARBA00001933"/>
    </source>
</evidence>
<dbReference type="InterPro" id="IPR050214">
    <property type="entry name" value="Cys_Synth/Cystath_Beta-Synth"/>
</dbReference>
<comment type="caution">
    <text evidence="11">The sequence shown here is derived from an EMBL/GenBank/DDBJ whole genome shotgun (WGS) entry which is preliminary data.</text>
</comment>
<keyword evidence="9" id="KW-0663">Pyridoxal phosphate</keyword>
<evidence type="ECO:0000256" key="5">
    <source>
        <dbReference type="ARBA" id="ARBA00011738"/>
    </source>
</evidence>
<gene>
    <name evidence="11" type="primary">sbnA</name>
    <name evidence="11" type="ORF">FHG89_26105</name>
</gene>
<dbReference type="EC" id="2.5.1.140" evidence="6"/>
<dbReference type="InterPro" id="IPR036052">
    <property type="entry name" value="TrpB-like_PALP_sf"/>
</dbReference>
<dbReference type="GO" id="GO:0006535">
    <property type="term" value="P:cysteine biosynthetic process from serine"/>
    <property type="evidence" value="ECO:0007669"/>
    <property type="project" value="InterPro"/>
</dbReference>
<name>A0A5C4QH84_9ACTN</name>
<dbReference type="PANTHER" id="PTHR10314">
    <property type="entry name" value="CYSTATHIONINE BETA-SYNTHASE"/>
    <property type="match status" value="1"/>
</dbReference>
<evidence type="ECO:0000313" key="12">
    <source>
        <dbReference type="Proteomes" id="UP000306145"/>
    </source>
</evidence>
<evidence type="ECO:0000256" key="2">
    <source>
        <dbReference type="ARBA" id="ARBA00004056"/>
    </source>
</evidence>
<feature type="domain" description="Tryptophan synthase beta chain-like PALP" evidence="10">
    <location>
        <begin position="7"/>
        <end position="295"/>
    </location>
</feature>
<dbReference type="RefSeq" id="WP_139587055.1">
    <property type="nucleotide sequence ID" value="NZ_VDFY01000230.1"/>
</dbReference>
<dbReference type="OrthoDB" id="5176350at2"/>
<proteinExistence type="inferred from homology"/>
<keyword evidence="8" id="KW-0808">Transferase</keyword>
<accession>A0A5C4QH84</accession>
<protein>
    <recommendedName>
        <fullName evidence="7">N-(2-amino-2-carboxyethyl)-L-glutamate synthase</fullName>
        <ecNumber evidence="6">2.5.1.140</ecNumber>
    </recommendedName>
</protein>